<evidence type="ECO:0000313" key="3">
    <source>
        <dbReference type="Proteomes" id="UP000240608"/>
    </source>
</evidence>
<feature type="transmembrane region" description="Helical" evidence="1">
    <location>
        <begin position="39"/>
        <end position="60"/>
    </location>
</feature>
<keyword evidence="1" id="KW-1133">Transmembrane helix</keyword>
<protein>
    <recommendedName>
        <fullName evidence="4">DUF922 domain-containing protein</fullName>
    </recommendedName>
</protein>
<feature type="transmembrane region" description="Helical" evidence="1">
    <location>
        <begin position="6"/>
        <end position="27"/>
    </location>
</feature>
<reference evidence="2 3" key="1">
    <citation type="submission" date="2018-03" db="EMBL/GenBank/DDBJ databases">
        <title>Cross-interface Injection: A General Nanoliter Liquid Handling Method Applied to Single Cells Genome Amplification Automated Nanoliter Liquid Handling Applied to Single Cell Multiple Displacement Amplification.</title>
        <authorList>
            <person name="Yun J."/>
            <person name="Xu P."/>
            <person name="Xu J."/>
            <person name="Dai X."/>
            <person name="Wang Y."/>
            <person name="Zheng X."/>
            <person name="Cao C."/>
            <person name="Yi Q."/>
            <person name="Zhu Y."/>
            <person name="Wang L."/>
            <person name="Dong Z."/>
            <person name="Huang Y."/>
            <person name="Huang L."/>
            <person name="Du W."/>
        </authorList>
    </citation>
    <scope>NUCLEOTIDE SEQUENCE [LARGE SCALE GENOMIC DNA]</scope>
    <source>
        <strain evidence="2 3">Z-D1-2</strain>
    </source>
</reference>
<evidence type="ECO:0000256" key="1">
    <source>
        <dbReference type="SAM" id="Phobius"/>
    </source>
</evidence>
<organism evidence="2 3">
    <name type="scientific">Marivirga lumbricoides</name>
    <dbReference type="NCBI Taxonomy" id="1046115"/>
    <lineage>
        <taxon>Bacteria</taxon>
        <taxon>Pseudomonadati</taxon>
        <taxon>Bacteroidota</taxon>
        <taxon>Cytophagia</taxon>
        <taxon>Cytophagales</taxon>
        <taxon>Marivirgaceae</taxon>
        <taxon>Marivirga</taxon>
    </lineage>
</organism>
<name>A0A2T4DQS5_9BACT</name>
<gene>
    <name evidence="2" type="ORF">C9994_08595</name>
</gene>
<proteinExistence type="predicted"/>
<evidence type="ECO:0008006" key="4">
    <source>
        <dbReference type="Google" id="ProtNLM"/>
    </source>
</evidence>
<dbReference type="Proteomes" id="UP000240608">
    <property type="component" value="Unassembled WGS sequence"/>
</dbReference>
<keyword evidence="1" id="KW-0812">Transmembrane</keyword>
<comment type="caution">
    <text evidence="2">The sequence shown here is derived from an EMBL/GenBank/DDBJ whole genome shotgun (WGS) entry which is preliminary data.</text>
</comment>
<evidence type="ECO:0000313" key="2">
    <source>
        <dbReference type="EMBL" id="PTB96147.1"/>
    </source>
</evidence>
<sequence length="242" mass="29137">MKTHGTFLLYYTGIIIILLLILKIVYVKKHKLISRYKSFIILDRILFFISFLGILITSLWDFNYLSYANPIPYKNWKSIQWDDFRGLKMPKDNLDGESKFAFIHSSLIINKSKSKIEIEANFHPCRSYVYNNQIFADRLLTHEIYHFHITEYCARLMRKDIIENIDRGGEICLSDLRTKYFRKERLLQKQYDEETYHSYVYAKQIHWQEKIDSLLISLENYSNPVIILNEQHQNKKNEFSKK</sequence>
<dbReference type="AlphaFoldDB" id="A0A2T4DQS5"/>
<dbReference type="EMBL" id="PYVU01000064">
    <property type="protein sequence ID" value="PTB96147.1"/>
    <property type="molecule type" value="Genomic_DNA"/>
</dbReference>
<accession>A0A2T4DQS5</accession>
<keyword evidence="1" id="KW-0472">Membrane</keyword>